<dbReference type="CDD" id="cd00090">
    <property type="entry name" value="HTH_ARSR"/>
    <property type="match status" value="1"/>
</dbReference>
<evidence type="ECO:0000313" key="1">
    <source>
        <dbReference type="EMBL" id="RKN42016.1"/>
    </source>
</evidence>
<comment type="caution">
    <text evidence="1">The sequence shown here is derived from an EMBL/GenBank/DDBJ whole genome shotgun (WGS) entry which is preliminary data.</text>
</comment>
<dbReference type="SUPFAM" id="SSF46785">
    <property type="entry name" value="Winged helix' DNA-binding domain"/>
    <property type="match status" value="1"/>
</dbReference>
<dbReference type="Gene3D" id="1.10.10.10">
    <property type="entry name" value="Winged helix-like DNA-binding domain superfamily/Winged helix DNA-binding domain"/>
    <property type="match status" value="1"/>
</dbReference>
<keyword evidence="2" id="KW-1185">Reference proteome</keyword>
<dbReference type="RefSeq" id="WP_120730510.1">
    <property type="nucleotide sequence ID" value="NZ_RBAK01000010.1"/>
</dbReference>
<gene>
    <name evidence="1" type="ORF">D7223_22990</name>
</gene>
<dbReference type="InterPro" id="IPR036390">
    <property type="entry name" value="WH_DNA-bd_sf"/>
</dbReference>
<dbReference type="PANTHER" id="PTHR43132">
    <property type="entry name" value="ARSENICAL RESISTANCE OPERON REPRESSOR ARSR-RELATED"/>
    <property type="match status" value="1"/>
</dbReference>
<dbReference type="InterPro" id="IPR051011">
    <property type="entry name" value="Metal_resp_trans_reg"/>
</dbReference>
<protein>
    <submittedName>
        <fullName evidence="1">ArsR family transcriptional regulator</fullName>
    </submittedName>
</protein>
<evidence type="ECO:0000313" key="2">
    <source>
        <dbReference type="Proteomes" id="UP000281726"/>
    </source>
</evidence>
<accession>A0A3A9Z3M9</accession>
<name>A0A3A9Z3M9_9ACTN</name>
<dbReference type="Proteomes" id="UP000281726">
    <property type="component" value="Unassembled WGS sequence"/>
</dbReference>
<dbReference type="InterPro" id="IPR011991">
    <property type="entry name" value="ArsR-like_HTH"/>
</dbReference>
<sequence length="324" mass="35334">MGLWLIGSDTLARSRFTVSPLAETVGRLLILVGRPTPAGERGWLDTHRRAYRDRIAADPFAALFVRVAFRRSWLPGFLTVPPRPGDRGVDDELDRVRATPVDAYLDDLAVTLQGPVPEGLRVPDGAARVADLLSWVWRHGVAPDWSWRVRAFEADVVARTQQLSAGGWATALDAMRPGMRWLGDGRLQINTYDYPPHDISGGELVFIPATAHRGWVASDPPQRRYAVVYPCSGLLARPRTGLAPESLARLLGPVRAGILTALDTPKSTTQLVGLTGHGLGSVGGHLRVLLDARLVGRRRSGRSVLYYRTAAGDDLVRVQSQPGV</sequence>
<dbReference type="EMBL" id="RBAK01000010">
    <property type="protein sequence ID" value="RKN42016.1"/>
    <property type="molecule type" value="Genomic_DNA"/>
</dbReference>
<dbReference type="InterPro" id="IPR036388">
    <property type="entry name" value="WH-like_DNA-bd_sf"/>
</dbReference>
<reference evidence="1 2" key="1">
    <citation type="journal article" date="2004" name="Syst. Appl. Microbiol.">
        <title>Cryptoendolithic actinomycetes from antarctic sandstone rock samples: Micromonospora endolithica sp. nov. and two isolates related to Micromonospora coerulea Jensen 1932.</title>
        <authorList>
            <person name="Hirsch P."/>
            <person name="Mevs U."/>
            <person name="Kroppenstedt R.M."/>
            <person name="Schumann P."/>
            <person name="Stackebrandt E."/>
        </authorList>
    </citation>
    <scope>NUCLEOTIDE SEQUENCE [LARGE SCALE GENOMIC DNA]</scope>
    <source>
        <strain evidence="1 2">JCM 12677</strain>
    </source>
</reference>
<dbReference type="AlphaFoldDB" id="A0A3A9Z3M9"/>
<organism evidence="1 2">
    <name type="scientific">Micromonospora endolithica</name>
    <dbReference type="NCBI Taxonomy" id="230091"/>
    <lineage>
        <taxon>Bacteria</taxon>
        <taxon>Bacillati</taxon>
        <taxon>Actinomycetota</taxon>
        <taxon>Actinomycetes</taxon>
        <taxon>Micromonosporales</taxon>
        <taxon>Micromonosporaceae</taxon>
        <taxon>Micromonospora</taxon>
    </lineage>
</organism>
<dbReference type="OrthoDB" id="3542816at2"/>
<proteinExistence type="predicted"/>
<dbReference type="PANTHER" id="PTHR43132:SF6">
    <property type="entry name" value="HTH-TYPE TRANSCRIPTIONAL REPRESSOR CZRA"/>
    <property type="match status" value="1"/>
</dbReference>